<feature type="transmembrane region" description="Helical" evidence="1">
    <location>
        <begin position="165"/>
        <end position="186"/>
    </location>
</feature>
<dbReference type="PATRIC" id="fig|1648404.4.peg.217"/>
<dbReference type="STRING" id="1648404.CP97_01010"/>
<proteinExistence type="predicted"/>
<dbReference type="EMBL" id="CP011310">
    <property type="protein sequence ID" value="AKQ40931.1"/>
    <property type="molecule type" value="Genomic_DNA"/>
</dbReference>
<feature type="transmembrane region" description="Helical" evidence="1">
    <location>
        <begin position="16"/>
        <end position="39"/>
    </location>
</feature>
<dbReference type="Pfam" id="PF13398">
    <property type="entry name" value="Peptidase_M50B"/>
    <property type="match status" value="1"/>
</dbReference>
<feature type="transmembrane region" description="Helical" evidence="1">
    <location>
        <begin position="89"/>
        <end position="108"/>
    </location>
</feature>
<feature type="transmembrane region" description="Helical" evidence="1">
    <location>
        <begin position="115"/>
        <end position="135"/>
    </location>
</feature>
<sequence length="239" mass="25829">MHRVRKGSQEEQVGRLILAGVLVTFLPGVPLLGMLIYPFTILSTWYHEMGHGLTALAQGYQFDLLVINADGSGYAQSRSPIDSTATSRALVAMGGPLGPSLIGSALILASSARKYWKPALLALAAALAISTLIWVRGLVGWIVLPALAATLILIAFRAPDWLKRFALQFLGVLGALSMFSDWDYLFSESGMVGGRMMLSDTGTMEAALWLPHWIWAIIIIAISGVMAGASLRYALNRQR</sequence>
<reference evidence="3" key="2">
    <citation type="submission" date="2015-04" db="EMBL/GenBank/DDBJ databases">
        <title>The complete genome sequence of Erythrobacter sp. s21-N3.</title>
        <authorList>
            <person name="Zhuang L."/>
            <person name="Liu Y."/>
            <person name="Shao Z."/>
        </authorList>
    </citation>
    <scope>NUCLEOTIDE SEQUENCE [LARGE SCALE GENOMIC DNA]</scope>
    <source>
        <strain evidence="3">s21-N3</strain>
    </source>
</reference>
<keyword evidence="3" id="KW-1185">Reference proteome</keyword>
<dbReference type="Proteomes" id="UP000059113">
    <property type="component" value="Chromosome"/>
</dbReference>
<dbReference type="InterPro" id="IPR049500">
    <property type="entry name" value="Peptidase_M50B-like"/>
</dbReference>
<dbReference type="PANTHER" id="PTHR33979:SF2">
    <property type="entry name" value="PEPTIDASE M50B-LIKE-DOMAIN-CONTAINING PROTEIN"/>
    <property type="match status" value="1"/>
</dbReference>
<feature type="transmembrane region" description="Helical" evidence="1">
    <location>
        <begin position="213"/>
        <end position="235"/>
    </location>
</feature>
<keyword evidence="1" id="KW-0472">Membrane</keyword>
<evidence type="ECO:0000256" key="1">
    <source>
        <dbReference type="SAM" id="Phobius"/>
    </source>
</evidence>
<feature type="transmembrane region" description="Helical" evidence="1">
    <location>
        <begin position="141"/>
        <end position="158"/>
    </location>
</feature>
<evidence type="ECO:0000313" key="2">
    <source>
        <dbReference type="EMBL" id="AKQ40931.1"/>
    </source>
</evidence>
<keyword evidence="1" id="KW-0812">Transmembrane</keyword>
<keyword evidence="1" id="KW-1133">Transmembrane helix</keyword>
<name>A0A0H4VDI7_9SPHN</name>
<accession>A0A0H4VDI7</accession>
<protein>
    <recommendedName>
        <fullName evidence="4">M50 family peptidase</fullName>
    </recommendedName>
</protein>
<organism evidence="2 3">
    <name type="scientific">Aurantiacibacter atlanticus</name>
    <dbReference type="NCBI Taxonomy" id="1648404"/>
    <lineage>
        <taxon>Bacteria</taxon>
        <taxon>Pseudomonadati</taxon>
        <taxon>Pseudomonadota</taxon>
        <taxon>Alphaproteobacteria</taxon>
        <taxon>Sphingomonadales</taxon>
        <taxon>Erythrobacteraceae</taxon>
        <taxon>Aurantiacibacter</taxon>
    </lineage>
</organism>
<dbReference type="PANTHER" id="PTHR33979">
    <property type="entry name" value="OS02G0221600 PROTEIN"/>
    <property type="match status" value="1"/>
</dbReference>
<dbReference type="KEGG" id="ery:CP97_01010"/>
<dbReference type="RefSeq" id="WP_048886591.1">
    <property type="nucleotide sequence ID" value="NZ_CP011310.1"/>
</dbReference>
<dbReference type="AlphaFoldDB" id="A0A0H4VDI7"/>
<evidence type="ECO:0000313" key="3">
    <source>
        <dbReference type="Proteomes" id="UP000059113"/>
    </source>
</evidence>
<dbReference type="OrthoDB" id="7425566at2"/>
<gene>
    <name evidence="2" type="ORF">CP97_01010</name>
</gene>
<reference evidence="2 3" key="1">
    <citation type="journal article" date="2015" name="Int. J. Syst. Evol. Microbiol.">
        <title>Erythrobacter atlanticus sp. nov., a bacterium from ocean sediment able to degrade polycyclic aromatic hydrocarbons.</title>
        <authorList>
            <person name="Zhuang L."/>
            <person name="Liu Y."/>
            <person name="Wang L."/>
            <person name="Wang W."/>
            <person name="Shao Z."/>
        </authorList>
    </citation>
    <scope>NUCLEOTIDE SEQUENCE [LARGE SCALE GENOMIC DNA]</scope>
    <source>
        <strain evidence="3">s21-N3</strain>
    </source>
</reference>
<evidence type="ECO:0008006" key="4">
    <source>
        <dbReference type="Google" id="ProtNLM"/>
    </source>
</evidence>